<reference evidence="2" key="1">
    <citation type="submission" date="2017-05" db="UniProtKB">
        <authorList>
            <consortium name="EnsemblMetazoa"/>
        </authorList>
    </citation>
    <scope>IDENTIFICATION</scope>
</reference>
<name>A0A1X7TG18_AMPQE</name>
<dbReference type="AlphaFoldDB" id="A0A1X7TG18"/>
<dbReference type="EnsemblMetazoa" id="Aqu2.1.13626_001">
    <property type="protein sequence ID" value="Aqu2.1.13626_001"/>
    <property type="gene ID" value="Aqu2.1.13626"/>
</dbReference>
<dbReference type="InParanoid" id="A0A1X7TG18"/>
<protein>
    <submittedName>
        <fullName evidence="2">Uncharacterized protein</fullName>
    </submittedName>
</protein>
<organism evidence="2">
    <name type="scientific">Amphimedon queenslandica</name>
    <name type="common">Sponge</name>
    <dbReference type="NCBI Taxonomy" id="400682"/>
    <lineage>
        <taxon>Eukaryota</taxon>
        <taxon>Metazoa</taxon>
        <taxon>Porifera</taxon>
        <taxon>Demospongiae</taxon>
        <taxon>Heteroscleromorpha</taxon>
        <taxon>Haplosclerida</taxon>
        <taxon>Niphatidae</taxon>
        <taxon>Amphimedon</taxon>
    </lineage>
</organism>
<sequence>MGCCIRKERVWGEVKLFIYEPCLCTSTLNSSEREERSKKPQSQSKKEPRKTKGKNRACFKCNIKITCGRTEQECFFEHVCWHRVAAYDIAVEGFQAPKTAK</sequence>
<feature type="region of interest" description="Disordered" evidence="1">
    <location>
        <begin position="28"/>
        <end position="55"/>
    </location>
</feature>
<proteinExistence type="predicted"/>
<evidence type="ECO:0000313" key="2">
    <source>
        <dbReference type="EnsemblMetazoa" id="Aqu2.1.13626_001"/>
    </source>
</evidence>
<accession>A0A1X7TG18</accession>
<evidence type="ECO:0000256" key="1">
    <source>
        <dbReference type="SAM" id="MobiDB-lite"/>
    </source>
</evidence>